<dbReference type="EMBL" id="FPJG01000006">
    <property type="protein sequence ID" value="SFW66601.1"/>
    <property type="molecule type" value="Genomic_DNA"/>
</dbReference>
<dbReference type="GO" id="GO:0003677">
    <property type="term" value="F:DNA binding"/>
    <property type="evidence" value="ECO:0007669"/>
    <property type="project" value="UniProtKB-KW"/>
</dbReference>
<evidence type="ECO:0000313" key="3">
    <source>
        <dbReference type="Proteomes" id="UP000182740"/>
    </source>
</evidence>
<proteinExistence type="predicted"/>
<reference evidence="3" key="1">
    <citation type="submission" date="2016-11" db="EMBL/GenBank/DDBJ databases">
        <authorList>
            <person name="Varghese N."/>
            <person name="Submissions S."/>
        </authorList>
    </citation>
    <scope>NUCLEOTIDE SEQUENCE [LARGE SCALE GENOMIC DNA]</scope>
    <source>
        <strain evidence="3">DSM 44671</strain>
    </source>
</reference>
<dbReference type="Gene3D" id="3.30.1310.10">
    <property type="entry name" value="Nucleoid-associated protein YbaB-like domain"/>
    <property type="match status" value="1"/>
</dbReference>
<feature type="compositionally biased region" description="Pro residues" evidence="1">
    <location>
        <begin position="114"/>
        <end position="145"/>
    </location>
</feature>
<feature type="region of interest" description="Disordered" evidence="1">
    <location>
        <begin position="111"/>
        <end position="160"/>
    </location>
</feature>
<keyword evidence="3" id="KW-1185">Reference proteome</keyword>
<keyword evidence="2" id="KW-0238">DNA-binding</keyword>
<dbReference type="Pfam" id="PF02575">
    <property type="entry name" value="YbaB_DNA_bd"/>
    <property type="match status" value="1"/>
</dbReference>
<dbReference type="SUPFAM" id="SSF82607">
    <property type="entry name" value="YbaB-like"/>
    <property type="match status" value="1"/>
</dbReference>
<sequence>MDEQDWLAGFQRRVDEMRAKSQVLQEKITHAEGTAEAAQGLVAVTVAPNGALKNLRIDDRALRLPGGGRQLTALLMEAYGKAQRQVSKDVAAALEPIAGGTEMMRVVERFLPVPDEPPPPPPPPPAAPPRPPQGRPAPPPSPPAPPRRRPDDDGEELNPW</sequence>
<dbReference type="Proteomes" id="UP000182740">
    <property type="component" value="Unassembled WGS sequence"/>
</dbReference>
<dbReference type="AlphaFoldDB" id="A0A1K1R3V9"/>
<organism evidence="2 3">
    <name type="scientific">Amycolatopsis australiensis</name>
    <dbReference type="NCBI Taxonomy" id="546364"/>
    <lineage>
        <taxon>Bacteria</taxon>
        <taxon>Bacillati</taxon>
        <taxon>Actinomycetota</taxon>
        <taxon>Actinomycetes</taxon>
        <taxon>Pseudonocardiales</taxon>
        <taxon>Pseudonocardiaceae</taxon>
        <taxon>Amycolatopsis</taxon>
    </lineage>
</organism>
<evidence type="ECO:0000313" key="2">
    <source>
        <dbReference type="EMBL" id="SFW66601.1"/>
    </source>
</evidence>
<dbReference type="RefSeq" id="WP_072476535.1">
    <property type="nucleotide sequence ID" value="NZ_FPJG01000006.1"/>
</dbReference>
<gene>
    <name evidence="2" type="ORF">SAMN04489730_2627</name>
</gene>
<dbReference type="STRING" id="546364.SAMN04489730_2627"/>
<evidence type="ECO:0000256" key="1">
    <source>
        <dbReference type="SAM" id="MobiDB-lite"/>
    </source>
</evidence>
<dbReference type="InterPro" id="IPR036894">
    <property type="entry name" value="YbaB-like_sf"/>
</dbReference>
<dbReference type="OrthoDB" id="3695284at2"/>
<name>A0A1K1R3V9_9PSEU</name>
<dbReference type="InterPro" id="IPR004401">
    <property type="entry name" value="YbaB/EbfC"/>
</dbReference>
<accession>A0A1K1R3V9</accession>
<protein>
    <submittedName>
        <fullName evidence="2">Conserved DNA-binding protein YbaB</fullName>
    </submittedName>
</protein>